<feature type="compositionally biased region" description="Basic and acidic residues" evidence="2">
    <location>
        <begin position="124"/>
        <end position="144"/>
    </location>
</feature>
<dbReference type="VEuPathDB" id="CryptoDB:Vbra_9687"/>
<feature type="compositionally biased region" description="Low complexity" evidence="2">
    <location>
        <begin position="41"/>
        <end position="56"/>
    </location>
</feature>
<keyword evidence="1" id="KW-0175">Coiled coil</keyword>
<name>A0A0G4G5F7_VITBC</name>
<evidence type="ECO:0000256" key="1">
    <source>
        <dbReference type="SAM" id="Coils"/>
    </source>
</evidence>
<gene>
    <name evidence="3" type="ORF">Vbra_9687</name>
</gene>
<sequence>MFSRAAARAPLSHISRGAGRHVTGSPTPPPTVRLAHRVNDQPLQQQQQQQQQLPQPESADTQTRMRRLFFRLRQCEKEARESRAKHQAQEAMISDLQQQVKEQEGHIKCLHALIIELQDRDKTREVDNRRKTQDMHNKDSEMDKATGNTQQQGLKVATKTANRGHNVEEVTRFVDEQAAQEAQQRDYGIPPLPLSGGVGRPMTNECHAEHHQLQRWPGRTSLHTQGWHAGNGPQNTAATKPPCYSPHTTPVEQAQQGWAMQPQHPLEMHVSKRMHFCFSSFDRLAGCRLSFLLLAPLNICPWTDIKWQAGTDRSSIRPSVM</sequence>
<feature type="coiled-coil region" evidence="1">
    <location>
        <begin position="72"/>
        <end position="106"/>
    </location>
</feature>
<keyword evidence="4" id="KW-1185">Reference proteome</keyword>
<accession>A0A0G4G5F7</accession>
<evidence type="ECO:0000256" key="2">
    <source>
        <dbReference type="SAM" id="MobiDB-lite"/>
    </source>
</evidence>
<dbReference type="InParanoid" id="A0A0G4G5F7"/>
<protein>
    <submittedName>
        <fullName evidence="3">Uncharacterized protein</fullName>
    </submittedName>
</protein>
<evidence type="ECO:0000313" key="4">
    <source>
        <dbReference type="Proteomes" id="UP000041254"/>
    </source>
</evidence>
<dbReference type="EMBL" id="CDMY01000569">
    <property type="protein sequence ID" value="CEM23470.1"/>
    <property type="molecule type" value="Genomic_DNA"/>
</dbReference>
<evidence type="ECO:0000313" key="3">
    <source>
        <dbReference type="EMBL" id="CEM23470.1"/>
    </source>
</evidence>
<feature type="region of interest" description="Disordered" evidence="2">
    <location>
        <begin position="1"/>
        <end position="61"/>
    </location>
</feature>
<feature type="region of interest" description="Disordered" evidence="2">
    <location>
        <begin position="223"/>
        <end position="250"/>
    </location>
</feature>
<organism evidence="3 4">
    <name type="scientific">Vitrella brassicaformis (strain CCMP3155)</name>
    <dbReference type="NCBI Taxonomy" id="1169540"/>
    <lineage>
        <taxon>Eukaryota</taxon>
        <taxon>Sar</taxon>
        <taxon>Alveolata</taxon>
        <taxon>Colpodellida</taxon>
        <taxon>Vitrellaceae</taxon>
        <taxon>Vitrella</taxon>
    </lineage>
</organism>
<feature type="compositionally biased region" description="Polar residues" evidence="2">
    <location>
        <begin position="146"/>
        <end position="161"/>
    </location>
</feature>
<dbReference type="Proteomes" id="UP000041254">
    <property type="component" value="Unassembled WGS sequence"/>
</dbReference>
<proteinExistence type="predicted"/>
<dbReference type="AlphaFoldDB" id="A0A0G4G5F7"/>
<reference evidence="3 4" key="1">
    <citation type="submission" date="2014-11" db="EMBL/GenBank/DDBJ databases">
        <authorList>
            <person name="Zhu J."/>
            <person name="Qi W."/>
            <person name="Song R."/>
        </authorList>
    </citation>
    <scope>NUCLEOTIDE SEQUENCE [LARGE SCALE GENOMIC DNA]</scope>
</reference>
<feature type="region of interest" description="Disordered" evidence="2">
    <location>
        <begin position="124"/>
        <end position="161"/>
    </location>
</feature>